<sequence length="251" mass="28997">MQPVKLELDLSQIVKRTIPVEEVVLCGFQSLEGPVDRAEILSGEFSSIDGDEIDQQSQHLFNIENCEYEGLTYKEQKNRQFQKNEFLHAMGHKQGDSDVIQQFQASNPAQWLNQSYNHNTVQSTINKDKVQNNDAHRNEGCEETKFTRNAQEYIIQTSSNQMESKRKCLQFDQLPYFHNMNLRLTNMELVHQDIQVEPPSDQWRQITGNQSQPISIGINVSRGLNYQQQQEANLGEDQEADEVQIPDERSP</sequence>
<reference evidence="2" key="1">
    <citation type="submission" date="2019-06" db="EMBL/GenBank/DDBJ databases">
        <authorList>
            <person name="Zheng W."/>
        </authorList>
    </citation>
    <scope>NUCLEOTIDE SEQUENCE</scope>
    <source>
        <strain evidence="2">QDHG01</strain>
    </source>
</reference>
<dbReference type="EMBL" id="RRYP01012043">
    <property type="protein sequence ID" value="TNV77362.1"/>
    <property type="molecule type" value="Genomic_DNA"/>
</dbReference>
<dbReference type="AlphaFoldDB" id="A0A8J8NKR8"/>
<organism evidence="2 3">
    <name type="scientific">Halteria grandinella</name>
    <dbReference type="NCBI Taxonomy" id="5974"/>
    <lineage>
        <taxon>Eukaryota</taxon>
        <taxon>Sar</taxon>
        <taxon>Alveolata</taxon>
        <taxon>Ciliophora</taxon>
        <taxon>Intramacronucleata</taxon>
        <taxon>Spirotrichea</taxon>
        <taxon>Stichotrichia</taxon>
        <taxon>Sporadotrichida</taxon>
        <taxon>Halteriidae</taxon>
        <taxon>Halteria</taxon>
    </lineage>
</organism>
<protein>
    <submittedName>
        <fullName evidence="2">Uncharacterized protein</fullName>
    </submittedName>
</protein>
<feature type="region of interest" description="Disordered" evidence="1">
    <location>
        <begin position="229"/>
        <end position="251"/>
    </location>
</feature>
<evidence type="ECO:0000313" key="2">
    <source>
        <dbReference type="EMBL" id="TNV77362.1"/>
    </source>
</evidence>
<gene>
    <name evidence="2" type="ORF">FGO68_gene4744</name>
</gene>
<name>A0A8J8NKR8_HALGN</name>
<evidence type="ECO:0000313" key="3">
    <source>
        <dbReference type="Proteomes" id="UP000785679"/>
    </source>
</evidence>
<evidence type="ECO:0000256" key="1">
    <source>
        <dbReference type="SAM" id="MobiDB-lite"/>
    </source>
</evidence>
<accession>A0A8J8NKR8</accession>
<feature type="compositionally biased region" description="Acidic residues" evidence="1">
    <location>
        <begin position="234"/>
        <end position="245"/>
    </location>
</feature>
<dbReference type="Proteomes" id="UP000785679">
    <property type="component" value="Unassembled WGS sequence"/>
</dbReference>
<keyword evidence="3" id="KW-1185">Reference proteome</keyword>
<comment type="caution">
    <text evidence="2">The sequence shown here is derived from an EMBL/GenBank/DDBJ whole genome shotgun (WGS) entry which is preliminary data.</text>
</comment>
<proteinExistence type="predicted"/>